<dbReference type="GO" id="GO:0031012">
    <property type="term" value="C:extracellular matrix"/>
    <property type="evidence" value="ECO:0007669"/>
    <property type="project" value="TreeGrafter"/>
</dbReference>
<evidence type="ECO:0000256" key="1">
    <source>
        <dbReference type="ARBA" id="ARBA00022460"/>
    </source>
</evidence>
<keyword evidence="1 2" id="KW-0193">Cuticle</keyword>
<keyword evidence="3" id="KW-0472">Membrane</keyword>
<name>A0A6P7FP08_DIAVI</name>
<keyword evidence="3" id="KW-0812">Transmembrane</keyword>
<dbReference type="InParanoid" id="A0A6P7FP08"/>
<feature type="transmembrane region" description="Helical" evidence="3">
    <location>
        <begin position="287"/>
        <end position="305"/>
    </location>
</feature>
<dbReference type="GO" id="GO:0042302">
    <property type="term" value="F:structural constituent of cuticle"/>
    <property type="evidence" value="ECO:0007669"/>
    <property type="project" value="UniProtKB-UniRule"/>
</dbReference>
<evidence type="ECO:0000256" key="3">
    <source>
        <dbReference type="SAM" id="Phobius"/>
    </source>
</evidence>
<dbReference type="InterPro" id="IPR000618">
    <property type="entry name" value="Insect_cuticle"/>
</dbReference>
<keyword evidence="3" id="KW-1133">Transmembrane helix</keyword>
<feature type="chain" id="PRO_5027836067" evidence="4">
    <location>
        <begin position="18"/>
        <end position="420"/>
    </location>
</feature>
<gene>
    <name evidence="5" type="primary">LOC114329708</name>
</gene>
<evidence type="ECO:0000313" key="5">
    <source>
        <dbReference type="RefSeq" id="XP_028134690.1"/>
    </source>
</evidence>
<dbReference type="GO" id="GO:0005615">
    <property type="term" value="C:extracellular space"/>
    <property type="evidence" value="ECO:0007669"/>
    <property type="project" value="TreeGrafter"/>
</dbReference>
<keyword evidence="4" id="KW-0732">Signal</keyword>
<accession>A0A6P7FP08</accession>
<dbReference type="RefSeq" id="XP_028134690.1">
    <property type="nucleotide sequence ID" value="XM_028278889.1"/>
</dbReference>
<dbReference type="InterPro" id="IPR051217">
    <property type="entry name" value="Insect_Cuticle_Struc_Prot"/>
</dbReference>
<dbReference type="Pfam" id="PF00379">
    <property type="entry name" value="Chitin_bind_4"/>
    <property type="match status" value="2"/>
</dbReference>
<reference evidence="5" key="1">
    <citation type="submission" date="2025-08" db="UniProtKB">
        <authorList>
            <consortium name="RefSeq"/>
        </authorList>
    </citation>
    <scope>IDENTIFICATION</scope>
    <source>
        <tissue evidence="5">Whole insect</tissue>
    </source>
</reference>
<sequence length="420" mass="46621">MNSIVIFTFFLMGVVLAGHGHDNAHYKFEYGVHDPHTHDHKSQHEHRHGHDVTGGYALKEADGTHRVVKYKSSPHGGFEAVVERAGHAQHPAHYGHGHGHGSHGHGGHGGATSYVGVTHWANQGSEGGHGHGHGYCPILFTFDSYFMRCCLMKLCKDFKSEVILRINQEIQLSEVLEYLACQGFIILGYLCLHDFLSFGRTISLRMSNTKFSSAKQLEEQAARIMNGEERDPNPFQDSDSDWEEAIWKLNPMAPIAVIVMAINRYNPAKIVLHFVLFYYNNNNKTCIMNPIVFLFFFVIAAAFAGHGHDNAHYKFEYGVHDPHTHDHKSQHEHRHGHDVTGGYTLKEADGTHRVVKYKSSPHNGFEAVVERVGHAQHPAHYGHGHGHGGYGHGGHGGATSYVGVTHWANQGSEGGHGHGH</sequence>
<dbReference type="PANTHER" id="PTHR12236">
    <property type="entry name" value="STRUCTURAL CONTITUENT OF CUTICLE"/>
    <property type="match status" value="1"/>
</dbReference>
<dbReference type="OrthoDB" id="6758292at2759"/>
<proteinExistence type="predicted"/>
<dbReference type="PANTHER" id="PTHR12236:SF96">
    <property type="entry name" value="PUPAL CUTICLE PROTEIN EDG-84A-LIKE PROTEIN"/>
    <property type="match status" value="1"/>
</dbReference>
<evidence type="ECO:0000256" key="4">
    <source>
        <dbReference type="SAM" id="SignalP"/>
    </source>
</evidence>
<dbReference type="PROSITE" id="PS51155">
    <property type="entry name" value="CHIT_BIND_RR_2"/>
    <property type="match status" value="2"/>
</dbReference>
<feature type="signal peptide" evidence="4">
    <location>
        <begin position="1"/>
        <end position="17"/>
    </location>
</feature>
<evidence type="ECO:0000256" key="2">
    <source>
        <dbReference type="PROSITE-ProRule" id="PRU00497"/>
    </source>
</evidence>
<organism evidence="5">
    <name type="scientific">Diabrotica virgifera virgifera</name>
    <name type="common">western corn rootworm</name>
    <dbReference type="NCBI Taxonomy" id="50390"/>
    <lineage>
        <taxon>Eukaryota</taxon>
        <taxon>Metazoa</taxon>
        <taxon>Ecdysozoa</taxon>
        <taxon>Arthropoda</taxon>
        <taxon>Hexapoda</taxon>
        <taxon>Insecta</taxon>
        <taxon>Pterygota</taxon>
        <taxon>Neoptera</taxon>
        <taxon>Endopterygota</taxon>
        <taxon>Coleoptera</taxon>
        <taxon>Polyphaga</taxon>
        <taxon>Cucujiformia</taxon>
        <taxon>Chrysomeloidea</taxon>
        <taxon>Chrysomelidae</taxon>
        <taxon>Galerucinae</taxon>
        <taxon>Diabroticina</taxon>
        <taxon>Diabroticites</taxon>
        <taxon>Diabrotica</taxon>
    </lineage>
</organism>
<dbReference type="AlphaFoldDB" id="A0A6P7FP08"/>
<protein>
    <submittedName>
        <fullName evidence="5">Uncharacterized protein LOC114329708</fullName>
    </submittedName>
</protein>